<evidence type="ECO:0000256" key="1">
    <source>
        <dbReference type="SAM" id="MobiDB-lite"/>
    </source>
</evidence>
<dbReference type="EMBL" id="CP042425">
    <property type="protein sequence ID" value="QEL18527.1"/>
    <property type="molecule type" value="Genomic_DNA"/>
</dbReference>
<organism evidence="2 3">
    <name type="scientific">Limnoglobus roseus</name>
    <dbReference type="NCBI Taxonomy" id="2598579"/>
    <lineage>
        <taxon>Bacteria</taxon>
        <taxon>Pseudomonadati</taxon>
        <taxon>Planctomycetota</taxon>
        <taxon>Planctomycetia</taxon>
        <taxon>Gemmatales</taxon>
        <taxon>Gemmataceae</taxon>
        <taxon>Limnoglobus</taxon>
    </lineage>
</organism>
<evidence type="ECO:0000313" key="3">
    <source>
        <dbReference type="Proteomes" id="UP000324974"/>
    </source>
</evidence>
<proteinExistence type="predicted"/>
<gene>
    <name evidence="2" type="ORF">PX52LOC_05554</name>
</gene>
<reference evidence="3" key="1">
    <citation type="submission" date="2019-08" db="EMBL/GenBank/DDBJ databases">
        <title>Limnoglobus roseus gen. nov., sp. nov., a novel freshwater planctomycete with a giant genome from the family Gemmataceae.</title>
        <authorList>
            <person name="Kulichevskaya I.S."/>
            <person name="Naumoff D.G."/>
            <person name="Miroshnikov K."/>
            <person name="Ivanova A."/>
            <person name="Philippov D.A."/>
            <person name="Hakobyan A."/>
            <person name="Rijpstra I.C."/>
            <person name="Sinninghe Damste J.S."/>
            <person name="Liesack W."/>
            <person name="Dedysh S.N."/>
        </authorList>
    </citation>
    <scope>NUCLEOTIDE SEQUENCE [LARGE SCALE GENOMIC DNA]</scope>
    <source>
        <strain evidence="3">PX52</strain>
    </source>
</reference>
<dbReference type="KEGG" id="lrs:PX52LOC_05554"/>
<protein>
    <submittedName>
        <fullName evidence="2">Uncharacterized protein</fullName>
    </submittedName>
</protein>
<dbReference type="AlphaFoldDB" id="A0A5C1AK29"/>
<keyword evidence="3" id="KW-1185">Reference proteome</keyword>
<sequence>MPITVYERPGRTFTEDEKGYVSGSRKWKIVVDTLNASPIDIYTAVGVNKYDQHPYYTQAIARTPKLTQDETDVVVWNLEIEYSSAPFEASGQPDAGSQQAPSKNSDQWKEPELRPPVWAFTRKEIMRVLEVDAVTGSYVTNSARFPYDPPIEVPSSNMLIRIDFWTTSIQIATLRTKWDRVNSAAWKGFPIRTLRINDFNAKTHYEKADGGGLLSYWECSVEIEHSEIPWNPRKILDQGSVKIVNDSGVMRYERCKDGTGNPIVVPLNGSGEELPAGDDLVFREVNAYKEEAFATILFP</sequence>
<feature type="region of interest" description="Disordered" evidence="1">
    <location>
        <begin position="87"/>
        <end position="110"/>
    </location>
</feature>
<dbReference type="Proteomes" id="UP000324974">
    <property type="component" value="Chromosome"/>
</dbReference>
<accession>A0A5C1AK29</accession>
<dbReference type="OrthoDB" id="284733at2"/>
<evidence type="ECO:0000313" key="2">
    <source>
        <dbReference type="EMBL" id="QEL18527.1"/>
    </source>
</evidence>
<name>A0A5C1AK29_9BACT</name>
<feature type="compositionally biased region" description="Polar residues" evidence="1">
    <location>
        <begin position="95"/>
        <end position="105"/>
    </location>
</feature>
<dbReference type="RefSeq" id="WP_149113034.1">
    <property type="nucleotide sequence ID" value="NZ_CP042425.1"/>
</dbReference>